<dbReference type="Proteomes" id="UP000253594">
    <property type="component" value="Unassembled WGS sequence"/>
</dbReference>
<protein>
    <submittedName>
        <fullName evidence="5">Pyridoxal-phosphate dependent enzyme</fullName>
    </submittedName>
</protein>
<dbReference type="GO" id="GO:0003941">
    <property type="term" value="F:L-serine ammonia-lyase activity"/>
    <property type="evidence" value="ECO:0007669"/>
    <property type="project" value="TreeGrafter"/>
</dbReference>
<dbReference type="Gene3D" id="3.40.50.1100">
    <property type="match status" value="2"/>
</dbReference>
<evidence type="ECO:0000313" key="5">
    <source>
        <dbReference type="EMBL" id="RCI71086.1"/>
    </source>
</evidence>
<reference evidence="5 6" key="1">
    <citation type="submission" date="2018-07" db="EMBL/GenBank/DDBJ databases">
        <title>Mechanisms of high-level aminoglycoside resistance among Gram-negative pathogens in Brazil.</title>
        <authorList>
            <person name="Ballaben A.S."/>
            <person name="Darini A.L.C."/>
            <person name="Doi Y."/>
        </authorList>
    </citation>
    <scope>NUCLEOTIDE SEQUENCE [LARGE SCALE GENOMIC DNA]</scope>
    <source>
        <strain evidence="5 6">B2-305</strain>
    </source>
</reference>
<dbReference type="GO" id="GO:0030170">
    <property type="term" value="F:pyridoxal phosphate binding"/>
    <property type="evidence" value="ECO:0007669"/>
    <property type="project" value="InterPro"/>
</dbReference>
<feature type="non-terminal residue" evidence="5">
    <location>
        <position position="138"/>
    </location>
</feature>
<dbReference type="PANTHER" id="PTHR48078:SF7">
    <property type="entry name" value="BLL6502 PROTEIN"/>
    <property type="match status" value="1"/>
</dbReference>
<dbReference type="InterPro" id="IPR036052">
    <property type="entry name" value="TrpB-like_PALP_sf"/>
</dbReference>
<evidence type="ECO:0000259" key="4">
    <source>
        <dbReference type="Pfam" id="PF00291"/>
    </source>
</evidence>
<dbReference type="GO" id="GO:0006565">
    <property type="term" value="P:L-serine catabolic process"/>
    <property type="evidence" value="ECO:0007669"/>
    <property type="project" value="TreeGrafter"/>
</dbReference>
<dbReference type="InterPro" id="IPR050147">
    <property type="entry name" value="Ser/Thr_Dehydratase"/>
</dbReference>
<accession>A0A367M0T4</accession>
<comment type="cofactor">
    <cofactor evidence="1">
        <name>pyridoxal 5'-phosphate</name>
        <dbReference type="ChEBI" id="CHEBI:597326"/>
    </cofactor>
</comment>
<dbReference type="GO" id="GO:0004794">
    <property type="term" value="F:threonine deaminase activity"/>
    <property type="evidence" value="ECO:0007669"/>
    <property type="project" value="TreeGrafter"/>
</dbReference>
<evidence type="ECO:0000256" key="1">
    <source>
        <dbReference type="ARBA" id="ARBA00001933"/>
    </source>
</evidence>
<evidence type="ECO:0000256" key="3">
    <source>
        <dbReference type="ARBA" id="ARBA00023239"/>
    </source>
</evidence>
<dbReference type="SUPFAM" id="SSF53686">
    <property type="entry name" value="Tryptophan synthase beta subunit-like PLP-dependent enzymes"/>
    <property type="match status" value="1"/>
</dbReference>
<feature type="domain" description="Tryptophan synthase beta chain-like PALP" evidence="4">
    <location>
        <begin position="20"/>
        <end position="137"/>
    </location>
</feature>
<organism evidence="5 6">
    <name type="scientific">Pseudomonas aeruginosa</name>
    <dbReference type="NCBI Taxonomy" id="287"/>
    <lineage>
        <taxon>Bacteria</taxon>
        <taxon>Pseudomonadati</taxon>
        <taxon>Pseudomonadota</taxon>
        <taxon>Gammaproteobacteria</taxon>
        <taxon>Pseudomonadales</taxon>
        <taxon>Pseudomonadaceae</taxon>
        <taxon>Pseudomonas</taxon>
    </lineage>
</organism>
<dbReference type="PANTHER" id="PTHR48078">
    <property type="entry name" value="THREONINE DEHYDRATASE, MITOCHONDRIAL-RELATED"/>
    <property type="match status" value="1"/>
</dbReference>
<dbReference type="Pfam" id="PF00291">
    <property type="entry name" value="PALP"/>
    <property type="match status" value="1"/>
</dbReference>
<evidence type="ECO:0000256" key="2">
    <source>
        <dbReference type="ARBA" id="ARBA00022898"/>
    </source>
</evidence>
<dbReference type="EMBL" id="QORE01001622">
    <property type="protein sequence ID" value="RCI71086.1"/>
    <property type="molecule type" value="Genomic_DNA"/>
</dbReference>
<gene>
    <name evidence="5" type="ORF">DT376_31040</name>
</gene>
<evidence type="ECO:0000313" key="6">
    <source>
        <dbReference type="Proteomes" id="UP000253594"/>
    </source>
</evidence>
<dbReference type="FunFam" id="3.40.50.1100:FF:000076">
    <property type="entry name" value="Threonine dehydratase"/>
    <property type="match status" value="1"/>
</dbReference>
<proteinExistence type="predicted"/>
<name>A0A367M0T4_PSEAI</name>
<dbReference type="InterPro" id="IPR001926">
    <property type="entry name" value="TrpB-like_PALP"/>
</dbReference>
<dbReference type="InterPro" id="IPR000634">
    <property type="entry name" value="Ser/Thr_deHydtase_PyrdxlP-BS"/>
</dbReference>
<dbReference type="GO" id="GO:0006567">
    <property type="term" value="P:L-threonine catabolic process"/>
    <property type="evidence" value="ECO:0007669"/>
    <property type="project" value="TreeGrafter"/>
</dbReference>
<dbReference type="PROSITE" id="PS00165">
    <property type="entry name" value="DEHYDRATASE_SER_THR"/>
    <property type="match status" value="1"/>
</dbReference>
<dbReference type="GO" id="GO:0009097">
    <property type="term" value="P:isoleucine biosynthetic process"/>
    <property type="evidence" value="ECO:0007669"/>
    <property type="project" value="TreeGrafter"/>
</dbReference>
<keyword evidence="2" id="KW-0663">Pyridoxal phosphate</keyword>
<dbReference type="AlphaFoldDB" id="A0A367M0T4"/>
<keyword evidence="3" id="KW-0456">Lyase</keyword>
<comment type="caution">
    <text evidence="5">The sequence shown here is derived from an EMBL/GenBank/DDBJ whole genome shotgun (WGS) entry which is preliminary data.</text>
</comment>
<sequence>MPFSLAALQQAAAIVHQSLPPTPQIRWPLLCEALGCEVWMKHENHLPVGAFKLRGGLVYFHHLAHQGERPAAVISATRGNHGQSVAFSASRYGIQPIIVVPHGNSREKNAAMRSLGAELIEHGEDFQASREYAAERAR</sequence>